<dbReference type="InterPro" id="IPR001482">
    <property type="entry name" value="T2SS/T4SS_dom"/>
</dbReference>
<dbReference type="Pfam" id="PF05157">
    <property type="entry name" value="MshEN"/>
    <property type="match status" value="1"/>
</dbReference>
<evidence type="ECO:0000256" key="2">
    <source>
        <dbReference type="ARBA" id="ARBA00022741"/>
    </source>
</evidence>
<dbReference type="AlphaFoldDB" id="A0AAW9IVW5"/>
<dbReference type="PANTHER" id="PTHR30258">
    <property type="entry name" value="TYPE II SECRETION SYSTEM PROTEIN GSPE-RELATED"/>
    <property type="match status" value="1"/>
</dbReference>
<dbReference type="SUPFAM" id="SSF160246">
    <property type="entry name" value="EspE N-terminal domain-like"/>
    <property type="match status" value="1"/>
</dbReference>
<dbReference type="PANTHER" id="PTHR30258:SF3">
    <property type="entry name" value="SLL1921 PROTEIN"/>
    <property type="match status" value="1"/>
</dbReference>
<dbReference type="EMBL" id="WNVM01000334">
    <property type="protein sequence ID" value="MDZ5010392.1"/>
    <property type="molecule type" value="Genomic_DNA"/>
</dbReference>
<dbReference type="GO" id="GO:0005886">
    <property type="term" value="C:plasma membrane"/>
    <property type="evidence" value="ECO:0007669"/>
    <property type="project" value="TreeGrafter"/>
</dbReference>
<feature type="non-terminal residue" evidence="6">
    <location>
        <position position="163"/>
    </location>
</feature>
<dbReference type="InterPro" id="IPR007831">
    <property type="entry name" value="T2SS_GspE_N"/>
</dbReference>
<gene>
    <name evidence="6" type="ORF">GNF77_16090</name>
</gene>
<keyword evidence="3" id="KW-0067">ATP-binding</keyword>
<keyword evidence="2" id="KW-0547">Nucleotide-binding</keyword>
<accession>A0AAW9IVW5</accession>
<name>A0AAW9IVW5_CLOPF</name>
<feature type="domain" description="Bacterial type II secretion system protein E" evidence="4">
    <location>
        <begin position="114"/>
        <end position="159"/>
    </location>
</feature>
<evidence type="ECO:0000313" key="6">
    <source>
        <dbReference type="EMBL" id="MDZ5010392.1"/>
    </source>
</evidence>
<dbReference type="GO" id="GO:0016887">
    <property type="term" value="F:ATP hydrolysis activity"/>
    <property type="evidence" value="ECO:0007669"/>
    <property type="project" value="TreeGrafter"/>
</dbReference>
<protein>
    <submittedName>
        <fullName evidence="6">Type II secretion system protein GspE</fullName>
    </submittedName>
</protein>
<reference evidence="6" key="1">
    <citation type="submission" date="2019-11" db="EMBL/GenBank/DDBJ databases">
        <title>Characterization of Clostridium perfringens isolates from swine manure treated agricultural soils.</title>
        <authorList>
            <person name="Wushke S.T."/>
        </authorList>
    </citation>
    <scope>NUCLEOTIDE SEQUENCE</scope>
    <source>
        <strain evidence="6">V2</strain>
    </source>
</reference>
<organism evidence="6 7">
    <name type="scientific">Clostridium perfringens</name>
    <dbReference type="NCBI Taxonomy" id="1502"/>
    <lineage>
        <taxon>Bacteria</taxon>
        <taxon>Bacillati</taxon>
        <taxon>Bacillota</taxon>
        <taxon>Clostridia</taxon>
        <taxon>Eubacteriales</taxon>
        <taxon>Clostridiaceae</taxon>
        <taxon>Clostridium</taxon>
    </lineage>
</organism>
<comment type="similarity">
    <text evidence="1">Belongs to the GSP E family.</text>
</comment>
<sequence length="163" mass="18475">IKKVDLNGINFDKKAIKIVPQNLCDKYNLIAFGFEEDKITVALSDPLNIFAIDDISISTGLDVKVFIAPKNDIKKFVQINYSSEEVSKAAEELLKEALESKSITLDVEELDDVKNAPVVKMIEQLFRNSVEMRASDIHIEPYEKEIRIRYRIDGELTTINTLG</sequence>
<dbReference type="InterPro" id="IPR027417">
    <property type="entry name" value="P-loop_NTPase"/>
</dbReference>
<dbReference type="SUPFAM" id="SSF52540">
    <property type="entry name" value="P-loop containing nucleoside triphosphate hydrolases"/>
    <property type="match status" value="1"/>
</dbReference>
<dbReference type="Pfam" id="PF00437">
    <property type="entry name" value="T2SSE"/>
    <property type="match status" value="1"/>
</dbReference>
<dbReference type="InterPro" id="IPR037257">
    <property type="entry name" value="T2SS_E_N_sf"/>
</dbReference>
<evidence type="ECO:0000313" key="7">
    <source>
        <dbReference type="Proteomes" id="UP001292368"/>
    </source>
</evidence>
<feature type="domain" description="Type II secretion system protein GspE N-terminal" evidence="5">
    <location>
        <begin position="4"/>
        <end position="85"/>
    </location>
</feature>
<dbReference type="Gene3D" id="3.30.300.160">
    <property type="entry name" value="Type II secretion system, protein E, N-terminal domain"/>
    <property type="match status" value="1"/>
</dbReference>
<comment type="caution">
    <text evidence="6">The sequence shown here is derived from an EMBL/GenBank/DDBJ whole genome shotgun (WGS) entry which is preliminary data.</text>
</comment>
<evidence type="ECO:0000259" key="4">
    <source>
        <dbReference type="Pfam" id="PF00437"/>
    </source>
</evidence>
<dbReference type="Proteomes" id="UP001292368">
    <property type="component" value="Unassembled WGS sequence"/>
</dbReference>
<dbReference type="Gene3D" id="3.30.450.90">
    <property type="match status" value="1"/>
</dbReference>
<evidence type="ECO:0000259" key="5">
    <source>
        <dbReference type="Pfam" id="PF05157"/>
    </source>
</evidence>
<dbReference type="GO" id="GO:0005524">
    <property type="term" value="F:ATP binding"/>
    <property type="evidence" value="ECO:0007669"/>
    <property type="project" value="UniProtKB-KW"/>
</dbReference>
<feature type="non-terminal residue" evidence="6">
    <location>
        <position position="1"/>
    </location>
</feature>
<evidence type="ECO:0000256" key="3">
    <source>
        <dbReference type="ARBA" id="ARBA00022840"/>
    </source>
</evidence>
<evidence type="ECO:0000256" key="1">
    <source>
        <dbReference type="ARBA" id="ARBA00006611"/>
    </source>
</evidence>
<proteinExistence type="inferred from homology"/>